<gene>
    <name evidence="1" type="ORF">SCLCIDRAFT_8930</name>
</gene>
<dbReference type="EMBL" id="KN822037">
    <property type="protein sequence ID" value="KIM63178.1"/>
    <property type="molecule type" value="Genomic_DNA"/>
</dbReference>
<sequence length="444" mass="49740">MANVVGQTTKVSVDIVEDECQWVPVLNHVEELYNTTVVMIFPPCSIKGRSRDEALHEALPPYFVTKIYFEGVQVTYSSESTSSIIASMDPFKLNQNSNSLYGEDEGPYAISGPDFLFADFTDNTTQDADAFYSYFQNHLSSFTSTHDTFVENVGASQAFSEPSAPFLNVQVIPDVTAFCANLDIHHSTFGPTHNTEFPVENPDIQQLIDALSTSTPDLPSTSSNIAIFQVYIDEAINSISPNKYISYPTIFKSVYVEIPRRSANRQMITALDNDTFLNAIINMLIHDAIIEHKLALLSAHGLDFARHAKQWRGIDEGYSGFHSYEDINSMNIFTRRQQHTPLASALKFETLNSALMEFGSAAFLACLAMTTKPKRALNAQWKKELINYVNNVAQFTAHVLTSLAIPKTQQACENLYILEKWLGIKLAGTVVWILDLTSRIWRRS</sequence>
<proteinExistence type="predicted"/>
<evidence type="ECO:0000313" key="1">
    <source>
        <dbReference type="EMBL" id="KIM63178.1"/>
    </source>
</evidence>
<name>A0A0C2ZNQ1_9AGAM</name>
<evidence type="ECO:0000313" key="2">
    <source>
        <dbReference type="Proteomes" id="UP000053989"/>
    </source>
</evidence>
<dbReference type="InParanoid" id="A0A0C2ZNQ1"/>
<organism evidence="1 2">
    <name type="scientific">Scleroderma citrinum Foug A</name>
    <dbReference type="NCBI Taxonomy" id="1036808"/>
    <lineage>
        <taxon>Eukaryota</taxon>
        <taxon>Fungi</taxon>
        <taxon>Dikarya</taxon>
        <taxon>Basidiomycota</taxon>
        <taxon>Agaricomycotina</taxon>
        <taxon>Agaricomycetes</taxon>
        <taxon>Agaricomycetidae</taxon>
        <taxon>Boletales</taxon>
        <taxon>Sclerodermatineae</taxon>
        <taxon>Sclerodermataceae</taxon>
        <taxon>Scleroderma</taxon>
    </lineage>
</organism>
<dbReference type="AlphaFoldDB" id="A0A0C2ZNQ1"/>
<reference evidence="2" key="2">
    <citation type="submission" date="2015-01" db="EMBL/GenBank/DDBJ databases">
        <title>Evolutionary Origins and Diversification of the Mycorrhizal Mutualists.</title>
        <authorList>
            <consortium name="DOE Joint Genome Institute"/>
            <consortium name="Mycorrhizal Genomics Consortium"/>
            <person name="Kohler A."/>
            <person name="Kuo A."/>
            <person name="Nagy L.G."/>
            <person name="Floudas D."/>
            <person name="Copeland A."/>
            <person name="Barry K.W."/>
            <person name="Cichocki N."/>
            <person name="Veneault-Fourrey C."/>
            <person name="LaButti K."/>
            <person name="Lindquist E.A."/>
            <person name="Lipzen A."/>
            <person name="Lundell T."/>
            <person name="Morin E."/>
            <person name="Murat C."/>
            <person name="Riley R."/>
            <person name="Ohm R."/>
            <person name="Sun H."/>
            <person name="Tunlid A."/>
            <person name="Henrissat B."/>
            <person name="Grigoriev I.V."/>
            <person name="Hibbett D.S."/>
            <person name="Martin F."/>
        </authorList>
    </citation>
    <scope>NUCLEOTIDE SEQUENCE [LARGE SCALE GENOMIC DNA]</scope>
    <source>
        <strain evidence="2">Foug A</strain>
    </source>
</reference>
<accession>A0A0C2ZNQ1</accession>
<protein>
    <submittedName>
        <fullName evidence="1">Uncharacterized protein</fullName>
    </submittedName>
</protein>
<keyword evidence="2" id="KW-1185">Reference proteome</keyword>
<dbReference type="HOGENOM" id="CLU_617005_0_0_1"/>
<reference evidence="1 2" key="1">
    <citation type="submission" date="2014-04" db="EMBL/GenBank/DDBJ databases">
        <authorList>
            <consortium name="DOE Joint Genome Institute"/>
            <person name="Kuo A."/>
            <person name="Kohler A."/>
            <person name="Nagy L.G."/>
            <person name="Floudas D."/>
            <person name="Copeland A."/>
            <person name="Barry K.W."/>
            <person name="Cichocki N."/>
            <person name="Veneault-Fourrey C."/>
            <person name="LaButti K."/>
            <person name="Lindquist E.A."/>
            <person name="Lipzen A."/>
            <person name="Lundell T."/>
            <person name="Morin E."/>
            <person name="Murat C."/>
            <person name="Sun H."/>
            <person name="Tunlid A."/>
            <person name="Henrissat B."/>
            <person name="Grigoriev I.V."/>
            <person name="Hibbett D.S."/>
            <person name="Martin F."/>
            <person name="Nordberg H.P."/>
            <person name="Cantor M.N."/>
            <person name="Hua S.X."/>
        </authorList>
    </citation>
    <scope>NUCLEOTIDE SEQUENCE [LARGE SCALE GENOMIC DNA]</scope>
    <source>
        <strain evidence="1 2">Foug A</strain>
    </source>
</reference>
<dbReference type="Proteomes" id="UP000053989">
    <property type="component" value="Unassembled WGS sequence"/>
</dbReference>